<keyword evidence="2" id="KW-1185">Reference proteome</keyword>
<evidence type="ECO:0000313" key="1">
    <source>
        <dbReference type="EMBL" id="KLT45074.1"/>
    </source>
</evidence>
<gene>
    <name evidence="1" type="ORF">CC85DRAFT_171231</name>
</gene>
<dbReference type="GeneID" id="28980329"/>
<proteinExistence type="predicted"/>
<accession>A0A0J1BAW5</accession>
<dbReference type="AlphaFoldDB" id="A0A0J1BAW5"/>
<evidence type="ECO:0000313" key="2">
    <source>
        <dbReference type="Proteomes" id="UP000053611"/>
    </source>
</evidence>
<reference evidence="1 2" key="1">
    <citation type="submission" date="2015-03" db="EMBL/GenBank/DDBJ databases">
        <title>Genomics and transcriptomics of the oil-accumulating basidiomycete yeast T. oleaginosus allow insights into substrate utilization and the diverse evolutionary trajectories of mating systems in fungi.</title>
        <authorList>
            <consortium name="DOE Joint Genome Institute"/>
            <person name="Kourist R."/>
            <person name="Kracht O."/>
            <person name="Bracharz F."/>
            <person name="Lipzen A."/>
            <person name="Nolan M."/>
            <person name="Ohm R."/>
            <person name="Grigoriev I."/>
            <person name="Sun S."/>
            <person name="Heitman J."/>
            <person name="Bruck T."/>
            <person name="Nowrousian M."/>
        </authorList>
    </citation>
    <scope>NUCLEOTIDE SEQUENCE [LARGE SCALE GENOMIC DNA]</scope>
    <source>
        <strain evidence="1 2">IBC0246</strain>
    </source>
</reference>
<name>A0A0J1BAW5_9TREE</name>
<dbReference type="EMBL" id="KQ087183">
    <property type="protein sequence ID" value="KLT45074.1"/>
    <property type="molecule type" value="Genomic_DNA"/>
</dbReference>
<dbReference type="RefSeq" id="XP_018281565.1">
    <property type="nucleotide sequence ID" value="XM_018419726.1"/>
</dbReference>
<dbReference type="Proteomes" id="UP000053611">
    <property type="component" value="Unassembled WGS sequence"/>
</dbReference>
<organism evidence="1 2">
    <name type="scientific">Cutaneotrichosporon oleaginosum</name>
    <dbReference type="NCBI Taxonomy" id="879819"/>
    <lineage>
        <taxon>Eukaryota</taxon>
        <taxon>Fungi</taxon>
        <taxon>Dikarya</taxon>
        <taxon>Basidiomycota</taxon>
        <taxon>Agaricomycotina</taxon>
        <taxon>Tremellomycetes</taxon>
        <taxon>Trichosporonales</taxon>
        <taxon>Trichosporonaceae</taxon>
        <taxon>Cutaneotrichosporon</taxon>
    </lineage>
</organism>
<sequence>MPQSADLPYATLAQTTELTFRRYMIGRRTHCAFFFVQISLAAGLQARPWPGDDQVAADLLAGGTVIDMALIRLRRPAPRHRDSEPCAPLALYHGDLVPARLEGESVESSRDQCLRSEARGGAPRIAHAANICMGCDVVRGCVSPAGLVGPRESAYVIRHGIMETGGSA</sequence>
<protein>
    <submittedName>
        <fullName evidence="1">Uncharacterized protein</fullName>
    </submittedName>
</protein>